<dbReference type="Proteomes" id="UP000234275">
    <property type="component" value="Unassembled WGS sequence"/>
</dbReference>
<keyword evidence="3" id="KW-1185">Reference proteome</keyword>
<dbReference type="Gene3D" id="3.40.50.1820">
    <property type="entry name" value="alpha/beta hydrolase"/>
    <property type="match status" value="1"/>
</dbReference>
<dbReference type="InterPro" id="IPR000073">
    <property type="entry name" value="AB_hydrolase_1"/>
</dbReference>
<dbReference type="RefSeq" id="XP_024709425.1">
    <property type="nucleotide sequence ID" value="XM_024847331.1"/>
</dbReference>
<evidence type="ECO:0000259" key="1">
    <source>
        <dbReference type="Pfam" id="PF00561"/>
    </source>
</evidence>
<keyword evidence="2" id="KW-0378">Hydrolase</keyword>
<dbReference type="SUPFAM" id="SSF53474">
    <property type="entry name" value="alpha/beta-Hydrolases"/>
    <property type="match status" value="1"/>
</dbReference>
<name>A0A2I2GMM6_9EURO</name>
<dbReference type="OrthoDB" id="408373at2759"/>
<dbReference type="AlphaFoldDB" id="A0A2I2GMM6"/>
<dbReference type="EMBL" id="MSFO01000001">
    <property type="protein sequence ID" value="PLB54123.1"/>
    <property type="molecule type" value="Genomic_DNA"/>
</dbReference>
<dbReference type="VEuPathDB" id="FungiDB:P170DRAFT_420894"/>
<dbReference type="InterPro" id="IPR029058">
    <property type="entry name" value="AB_hydrolase_fold"/>
</dbReference>
<reference evidence="2 3" key="1">
    <citation type="submission" date="2016-12" db="EMBL/GenBank/DDBJ databases">
        <title>The genomes of Aspergillus section Nigri reveals drivers in fungal speciation.</title>
        <authorList>
            <consortium name="DOE Joint Genome Institute"/>
            <person name="Vesth T.C."/>
            <person name="Nybo J."/>
            <person name="Theobald S."/>
            <person name="Brandl J."/>
            <person name="Frisvad J.C."/>
            <person name="Nielsen K.F."/>
            <person name="Lyhne E.K."/>
            <person name="Kogle M.E."/>
            <person name="Kuo A."/>
            <person name="Riley R."/>
            <person name="Clum A."/>
            <person name="Nolan M."/>
            <person name="Lipzen A."/>
            <person name="Salamov A."/>
            <person name="Henrissat B."/>
            <person name="Wiebenga A."/>
            <person name="De Vries R.P."/>
            <person name="Grigoriev I.V."/>
            <person name="Mortensen U.H."/>
            <person name="Andersen M.R."/>
            <person name="Baker S.E."/>
        </authorList>
    </citation>
    <scope>NUCLEOTIDE SEQUENCE [LARGE SCALE GENOMIC DNA]</scope>
    <source>
        <strain evidence="2 3">IBT 23096</strain>
    </source>
</reference>
<accession>A0A2I2GMM6</accession>
<comment type="caution">
    <text evidence="2">The sequence shown here is derived from an EMBL/GenBank/DDBJ whole genome shotgun (WGS) entry which is preliminary data.</text>
</comment>
<feature type="domain" description="AB hydrolase-1" evidence="1">
    <location>
        <begin position="31"/>
        <end position="141"/>
    </location>
</feature>
<gene>
    <name evidence="2" type="ORF">P170DRAFT_420894</name>
</gene>
<dbReference type="GeneID" id="36555030"/>
<dbReference type="STRING" id="1392250.A0A2I2GMM6"/>
<dbReference type="Pfam" id="PF00561">
    <property type="entry name" value="Abhydrolase_1"/>
    <property type="match status" value="1"/>
</dbReference>
<dbReference type="GO" id="GO:0016787">
    <property type="term" value="F:hydrolase activity"/>
    <property type="evidence" value="ECO:0007669"/>
    <property type="project" value="UniProtKB-KW"/>
</dbReference>
<evidence type="ECO:0000313" key="2">
    <source>
        <dbReference type="EMBL" id="PLB54123.1"/>
    </source>
</evidence>
<protein>
    <submittedName>
        <fullName evidence="2">Alpha/beta-hydrolase</fullName>
    </submittedName>
</protein>
<evidence type="ECO:0000313" key="3">
    <source>
        <dbReference type="Proteomes" id="UP000234275"/>
    </source>
</evidence>
<proteinExistence type="predicted"/>
<organism evidence="2 3">
    <name type="scientific">Aspergillus steynii IBT 23096</name>
    <dbReference type="NCBI Taxonomy" id="1392250"/>
    <lineage>
        <taxon>Eukaryota</taxon>
        <taxon>Fungi</taxon>
        <taxon>Dikarya</taxon>
        <taxon>Ascomycota</taxon>
        <taxon>Pezizomycotina</taxon>
        <taxon>Eurotiomycetes</taxon>
        <taxon>Eurotiomycetidae</taxon>
        <taxon>Eurotiales</taxon>
        <taxon>Aspergillaceae</taxon>
        <taxon>Aspergillus</taxon>
        <taxon>Aspergillus subgen. Circumdati</taxon>
    </lineage>
</organism>
<sequence length="291" mass="32963">MATSTIETPQKGTFAPVSGGSLYYETIGRGPTLVMMPAGHGTGVVFEPLAAILARHFRVILYDRRYFFRSCKCDPTDRAKNQSILKTHAEDAVALISHVSPGIPVYLFTTSSGAPIAAELLYSRPELIQSLIMHEASFFSLLPLPVHEQYRKDLVDVWSKGHQLGEVSFNLLIVYWVHRSEELKRLKNTPTYRRLASLPREAQFKWLANELPEVLEYEFEMDRMRPFRDRLILMRGSYNSPDAAVGPVTRLSDALGVTLGVVPGGHEGYVTDYREFAEFLIRESREDRARL</sequence>